<dbReference type="Pfam" id="PF10123">
    <property type="entry name" value="Mu-like_Pro"/>
    <property type="match status" value="1"/>
</dbReference>
<gene>
    <name evidence="1" type="ORF">SAMN04490178_10834</name>
</gene>
<name>A0A1H8U565_9FIRM</name>
<dbReference type="InterPro" id="IPR012106">
    <property type="entry name" value="Phage_Mu_Gp1"/>
</dbReference>
<keyword evidence="2" id="KW-1185">Reference proteome</keyword>
<protein>
    <submittedName>
        <fullName evidence="1">Mu-like prophage I protein</fullName>
    </submittedName>
</protein>
<reference evidence="1 2" key="1">
    <citation type="submission" date="2016-10" db="EMBL/GenBank/DDBJ databases">
        <authorList>
            <person name="de Groot N.N."/>
        </authorList>
    </citation>
    <scope>NUCLEOTIDE SEQUENCE [LARGE SCALE GENOMIC DNA]</scope>
    <source>
        <strain evidence="1 2">DSM 13305</strain>
    </source>
</reference>
<dbReference type="AlphaFoldDB" id="A0A1H8U565"/>
<dbReference type="STRING" id="112903.SAMN04490178_10834"/>
<evidence type="ECO:0000313" key="1">
    <source>
        <dbReference type="EMBL" id="SEO98295.1"/>
    </source>
</evidence>
<dbReference type="RefSeq" id="WP_218140632.1">
    <property type="nucleotide sequence ID" value="NZ_FODY01000008.1"/>
</dbReference>
<sequence length="341" mass="37318">MNVHIMKSDPESNKILAFFALSSGSGQPVGNTIQLLPYGWVETDKGKFLVDDTAMNMIMRTFAAKKNDTVIDYEHQTLKDVIAPAAAWIKKLENRGKDGLWGEVEWTPKAQEFIQNKEYRYLSPVIFARKSDGRAAILHSCGLTNTPAIDGMEPIANKETEANSMDELLKMLAGLLGLPETATEEEIKAAIQELKSKVEQSGQLVANKEVLSLLDLPETVSLADVKGRIIALKNPSGYVSAQEFKALQDKLAAKDRDDLVGMAMKSGKVAPAQKAWAEQYALKDPEGFKAFLKDAPPVVPVGPEIAGGETQRKQQVDELQLSVNKALGITEEAFKKFGGEE</sequence>
<accession>A0A1H8U565</accession>
<dbReference type="EMBL" id="FODY01000008">
    <property type="protein sequence ID" value="SEO98295.1"/>
    <property type="molecule type" value="Genomic_DNA"/>
</dbReference>
<dbReference type="Proteomes" id="UP000198847">
    <property type="component" value="Unassembled WGS sequence"/>
</dbReference>
<evidence type="ECO:0000313" key="2">
    <source>
        <dbReference type="Proteomes" id="UP000198847"/>
    </source>
</evidence>
<proteinExistence type="predicted"/>
<organism evidence="1 2">
    <name type="scientific">Propionispora vibrioides</name>
    <dbReference type="NCBI Taxonomy" id="112903"/>
    <lineage>
        <taxon>Bacteria</taxon>
        <taxon>Bacillati</taxon>
        <taxon>Bacillota</taxon>
        <taxon>Negativicutes</taxon>
        <taxon>Selenomonadales</taxon>
        <taxon>Sporomusaceae</taxon>
        <taxon>Propionispora</taxon>
    </lineage>
</organism>
<dbReference type="PIRSF" id="PIRSF016624">
    <property type="entry name" value="Mu_prophg_I"/>
    <property type="match status" value="1"/>
</dbReference>